<reference evidence="1 2" key="1">
    <citation type="submission" date="2018-02" db="EMBL/GenBank/DDBJ databases">
        <title>Comparative genomes isolates from brazilian mangrove.</title>
        <authorList>
            <person name="Araujo J.E."/>
            <person name="Taketani R.G."/>
            <person name="Silva M.C.P."/>
            <person name="Loureco M.V."/>
            <person name="Andreote F.D."/>
        </authorList>
    </citation>
    <scope>NUCLEOTIDE SEQUENCE [LARGE SCALE GENOMIC DNA]</scope>
    <source>
        <strain evidence="1 2">NAP PRIS-MGV</strain>
    </source>
</reference>
<dbReference type="EMBL" id="PUIB01000003">
    <property type="protein sequence ID" value="PQO42665.1"/>
    <property type="molecule type" value="Genomic_DNA"/>
</dbReference>
<comment type="caution">
    <text evidence="1">The sequence shown here is derived from an EMBL/GenBank/DDBJ whole genome shotgun (WGS) entry which is preliminary data.</text>
</comment>
<proteinExistence type="predicted"/>
<evidence type="ECO:0000313" key="1">
    <source>
        <dbReference type="EMBL" id="PQO42665.1"/>
    </source>
</evidence>
<sequence>MFPESPYLVPTLGEVSPNGAAERQQSSVSVALSGLAFLGSVYQGLAPLAIICRPVGAQKEVLLPFFIALGMLTKTKAWHPGGA</sequence>
<dbReference type="AlphaFoldDB" id="A0A2S8GDX9"/>
<organism evidence="1 2">
    <name type="scientific">Blastopirellula marina</name>
    <dbReference type="NCBI Taxonomy" id="124"/>
    <lineage>
        <taxon>Bacteria</taxon>
        <taxon>Pseudomonadati</taxon>
        <taxon>Planctomycetota</taxon>
        <taxon>Planctomycetia</taxon>
        <taxon>Pirellulales</taxon>
        <taxon>Pirellulaceae</taxon>
        <taxon>Blastopirellula</taxon>
    </lineage>
</organism>
<accession>A0A2S8GDX9</accession>
<protein>
    <submittedName>
        <fullName evidence="1">Uncharacterized protein</fullName>
    </submittedName>
</protein>
<evidence type="ECO:0000313" key="2">
    <source>
        <dbReference type="Proteomes" id="UP000239388"/>
    </source>
</evidence>
<name>A0A2S8GDX9_9BACT</name>
<dbReference type="Proteomes" id="UP000239388">
    <property type="component" value="Unassembled WGS sequence"/>
</dbReference>
<gene>
    <name evidence="1" type="ORF">C5Y98_02160</name>
</gene>